<feature type="compositionally biased region" description="Basic and acidic residues" evidence="4">
    <location>
        <begin position="98"/>
        <end position="117"/>
    </location>
</feature>
<keyword evidence="1" id="KW-0479">Metal-binding</keyword>
<dbReference type="GO" id="GO:0008270">
    <property type="term" value="F:zinc ion binding"/>
    <property type="evidence" value="ECO:0007669"/>
    <property type="project" value="UniProtKB-KW"/>
</dbReference>
<evidence type="ECO:0000256" key="2">
    <source>
        <dbReference type="ARBA" id="ARBA00022771"/>
    </source>
</evidence>
<feature type="domain" description="Zinc finger CHC2-type" evidence="5">
    <location>
        <begin position="31"/>
        <end position="85"/>
    </location>
</feature>
<evidence type="ECO:0000259" key="5">
    <source>
        <dbReference type="SMART" id="SM00400"/>
    </source>
</evidence>
<keyword evidence="7" id="KW-1185">Reference proteome</keyword>
<dbReference type="EMBL" id="MF919496">
    <property type="protein sequence ID" value="ATN88012.1"/>
    <property type="molecule type" value="Genomic_DNA"/>
</dbReference>
<evidence type="ECO:0000313" key="7">
    <source>
        <dbReference type="Proteomes" id="UP000231181"/>
    </source>
</evidence>
<dbReference type="GO" id="GO:0006269">
    <property type="term" value="P:DNA replication, synthesis of primer"/>
    <property type="evidence" value="ECO:0007669"/>
    <property type="project" value="TreeGrafter"/>
</dbReference>
<dbReference type="SUPFAM" id="SSF57783">
    <property type="entry name" value="Zinc beta-ribbon"/>
    <property type="match status" value="1"/>
</dbReference>
<feature type="compositionally biased region" description="Basic residues" evidence="4">
    <location>
        <begin position="118"/>
        <end position="131"/>
    </location>
</feature>
<keyword evidence="2" id="KW-0863">Zinc-finger</keyword>
<dbReference type="InterPro" id="IPR050219">
    <property type="entry name" value="DnaG_primase"/>
</dbReference>
<name>A0A2D1G8L0_9CAUD</name>
<protein>
    <submittedName>
        <fullName evidence="6">DNA primase</fullName>
    </submittedName>
</protein>
<dbReference type="GO" id="GO:0003899">
    <property type="term" value="F:DNA-directed RNA polymerase activity"/>
    <property type="evidence" value="ECO:0007669"/>
    <property type="project" value="InterPro"/>
</dbReference>
<evidence type="ECO:0000256" key="4">
    <source>
        <dbReference type="SAM" id="MobiDB-lite"/>
    </source>
</evidence>
<dbReference type="PANTHER" id="PTHR30313">
    <property type="entry name" value="DNA PRIMASE"/>
    <property type="match status" value="1"/>
</dbReference>
<dbReference type="InterPro" id="IPR036977">
    <property type="entry name" value="DNA_primase_Znf_CHC2"/>
</dbReference>
<sequence>MPSTDEPLIVQAIHRYHPDWEPPKDTGKDWIKCLCPFHAEEVPSAAVSFVRQAFNCLACGVKGDVLGLIKKQEEVSYAEAERIAEELSPGSDRAVPTKSERQSSRRVFGDKGTDVRQRQGRSRPVHARVRGRPTPWS</sequence>
<dbReference type="SMART" id="SM00400">
    <property type="entry name" value="ZnF_CHCC"/>
    <property type="match status" value="1"/>
</dbReference>
<dbReference type="Gene3D" id="3.90.580.10">
    <property type="entry name" value="Zinc finger, CHC2-type domain"/>
    <property type="match status" value="1"/>
</dbReference>
<dbReference type="Pfam" id="PF01807">
    <property type="entry name" value="Zn_ribbon_DnaG"/>
    <property type="match status" value="1"/>
</dbReference>
<gene>
    <name evidence="6" type="ORF">SEA_CERULEAN_57</name>
</gene>
<keyword evidence="3" id="KW-0862">Zinc</keyword>
<evidence type="ECO:0000313" key="6">
    <source>
        <dbReference type="EMBL" id="ATN88012.1"/>
    </source>
</evidence>
<organism evidence="6 7">
    <name type="scientific">Mycobacterium phage Cerulean</name>
    <dbReference type="NCBI Taxonomy" id="2041522"/>
    <lineage>
        <taxon>Viruses</taxon>
        <taxon>Duplodnaviria</taxon>
        <taxon>Heunggongvirae</taxon>
        <taxon>Uroviricota</taxon>
        <taxon>Caudoviricetes</taxon>
        <taxon>Backyardiganvirus</taxon>
        <taxon>Backyardiganvirus cerulean</taxon>
    </lineage>
</organism>
<proteinExistence type="predicted"/>
<dbReference type="GO" id="GO:0003677">
    <property type="term" value="F:DNA binding"/>
    <property type="evidence" value="ECO:0007669"/>
    <property type="project" value="InterPro"/>
</dbReference>
<dbReference type="InterPro" id="IPR002694">
    <property type="entry name" value="Znf_CHC2"/>
</dbReference>
<evidence type="ECO:0000256" key="1">
    <source>
        <dbReference type="ARBA" id="ARBA00022723"/>
    </source>
</evidence>
<reference evidence="6 7" key="1">
    <citation type="submission" date="2017-09" db="EMBL/GenBank/DDBJ databases">
        <authorList>
            <person name="Cornely K."/>
            <person name="Wheeler E.C."/>
            <person name="Cabral J.G."/>
            <person name="Cullen N.M."/>
            <person name="Butela K.A."/>
            <person name="Garlena R.A."/>
            <person name="Russell D.A."/>
            <person name="Pope W.H."/>
            <person name="Jacobs-Sera D."/>
            <person name="Hendrix R.W."/>
            <person name="Hatfull G.F."/>
        </authorList>
    </citation>
    <scope>NUCLEOTIDE SEQUENCE [LARGE SCALE GENOMIC DNA]</scope>
</reference>
<dbReference type="PANTHER" id="PTHR30313:SF2">
    <property type="entry name" value="DNA PRIMASE"/>
    <property type="match status" value="1"/>
</dbReference>
<dbReference type="Proteomes" id="UP000231181">
    <property type="component" value="Segment"/>
</dbReference>
<feature type="region of interest" description="Disordered" evidence="4">
    <location>
        <begin position="83"/>
        <end position="137"/>
    </location>
</feature>
<evidence type="ECO:0000256" key="3">
    <source>
        <dbReference type="ARBA" id="ARBA00022833"/>
    </source>
</evidence>
<accession>A0A2D1G8L0</accession>